<comment type="caution">
    <text evidence="2">The sequence shown here is derived from an EMBL/GenBank/DDBJ whole genome shotgun (WGS) entry which is preliminary data.</text>
</comment>
<name>A0A3M6TWZ9_POCDA</name>
<dbReference type="OrthoDB" id="6004220at2759"/>
<gene>
    <name evidence="2" type="ORF">pdam_00011017</name>
</gene>
<feature type="compositionally biased region" description="Basic and acidic residues" evidence="1">
    <location>
        <begin position="319"/>
        <end position="339"/>
    </location>
</feature>
<dbReference type="STRING" id="46731.A0A3M6TWZ9"/>
<proteinExistence type="predicted"/>
<dbReference type="EMBL" id="RCHS01002741">
    <property type="protein sequence ID" value="RMX45917.1"/>
    <property type="molecule type" value="Genomic_DNA"/>
</dbReference>
<accession>A0A3M6TWZ9</accession>
<reference evidence="2 3" key="1">
    <citation type="journal article" date="2018" name="Sci. Rep.">
        <title>Comparative analysis of the Pocillopora damicornis genome highlights role of immune system in coral evolution.</title>
        <authorList>
            <person name="Cunning R."/>
            <person name="Bay R.A."/>
            <person name="Gillette P."/>
            <person name="Baker A.C."/>
            <person name="Traylor-Knowles N."/>
        </authorList>
    </citation>
    <scope>NUCLEOTIDE SEQUENCE [LARGE SCALE GENOMIC DNA]</scope>
    <source>
        <strain evidence="2">RSMAS</strain>
        <tissue evidence="2">Whole animal</tissue>
    </source>
</reference>
<evidence type="ECO:0000256" key="1">
    <source>
        <dbReference type="SAM" id="MobiDB-lite"/>
    </source>
</evidence>
<feature type="compositionally biased region" description="Polar residues" evidence="1">
    <location>
        <begin position="283"/>
        <end position="295"/>
    </location>
</feature>
<protein>
    <recommendedName>
        <fullName evidence="4">Transient receptor potential cation channel subfamily A member 1</fullName>
    </recommendedName>
</protein>
<organism evidence="2 3">
    <name type="scientific">Pocillopora damicornis</name>
    <name type="common">Cauliflower coral</name>
    <name type="synonym">Millepora damicornis</name>
    <dbReference type="NCBI Taxonomy" id="46731"/>
    <lineage>
        <taxon>Eukaryota</taxon>
        <taxon>Metazoa</taxon>
        <taxon>Cnidaria</taxon>
        <taxon>Anthozoa</taxon>
        <taxon>Hexacorallia</taxon>
        <taxon>Scleractinia</taxon>
        <taxon>Astrocoeniina</taxon>
        <taxon>Pocilloporidae</taxon>
        <taxon>Pocillopora</taxon>
    </lineage>
</organism>
<evidence type="ECO:0000313" key="2">
    <source>
        <dbReference type="EMBL" id="RMX45917.1"/>
    </source>
</evidence>
<keyword evidence="3" id="KW-1185">Reference proteome</keyword>
<evidence type="ECO:0008006" key="4">
    <source>
        <dbReference type="Google" id="ProtNLM"/>
    </source>
</evidence>
<dbReference type="Proteomes" id="UP000275408">
    <property type="component" value="Unassembled WGS sequence"/>
</dbReference>
<feature type="region of interest" description="Disordered" evidence="1">
    <location>
        <begin position="283"/>
        <end position="348"/>
    </location>
</feature>
<dbReference type="AlphaFoldDB" id="A0A3M6TWZ9"/>
<evidence type="ECO:0000313" key="3">
    <source>
        <dbReference type="Proteomes" id="UP000275408"/>
    </source>
</evidence>
<sequence length="348" mass="40439">MRELLLRKCVFELTTPQCHRGIFQRFWSTDQKINFSTTVSILESPTIKRVLFRGMGIFFKPEQFESLPCGKGEPYMEYKRMSCQERNGQLCKFCEKDETTSGPLPNRRPYPDDGKLPNFHYLSWSATPTNGREPEDFQPRAQIKQLFEESEPVSGDSEAIRKFSDKHIVPKKLVAEYVEHLTQIKMRKGKKKEETERERMERLNREHNDIDWVGLYNSDKLSSLRVDELSLYFSHHKITFKGKKAEKVAMIKAHIASLLYDSMECQQPRQPLLRNMQRQVISSLSEAETDSQSDAADQAVGSSPSSLSDESSLETDFIPEPHAEYYRRQNMDEGGHGSRETIMLVRRR</sequence>